<dbReference type="InterPro" id="IPR046357">
    <property type="entry name" value="PPIase_dom_sf"/>
</dbReference>
<name>A0A934I2Y0_9CLOT</name>
<reference evidence="3" key="1">
    <citation type="submission" date="2020-12" db="EMBL/GenBank/DDBJ databases">
        <title>Clostridium thailandense sp. nov., a novel acetogenic bacterium isolated from peat land soil in Thailand.</title>
        <authorList>
            <person name="Chaikitkaew S."/>
            <person name="Birkeland N.K."/>
        </authorList>
    </citation>
    <scope>NUCLEOTIDE SEQUENCE</scope>
    <source>
        <strain evidence="3">DSM 17425</strain>
    </source>
</reference>
<dbReference type="RefSeq" id="WP_211145164.1">
    <property type="nucleotide sequence ID" value="NZ_JAEEGB010000070.1"/>
</dbReference>
<keyword evidence="4" id="KW-1185">Reference proteome</keyword>
<evidence type="ECO:0000259" key="2">
    <source>
        <dbReference type="PROSITE" id="PS50198"/>
    </source>
</evidence>
<dbReference type="PANTHER" id="PTHR47245">
    <property type="entry name" value="PEPTIDYLPROLYL ISOMERASE"/>
    <property type="match status" value="1"/>
</dbReference>
<dbReference type="Proteomes" id="UP000622687">
    <property type="component" value="Unassembled WGS sequence"/>
</dbReference>
<dbReference type="SUPFAM" id="SSF54534">
    <property type="entry name" value="FKBP-like"/>
    <property type="match status" value="1"/>
</dbReference>
<organism evidence="3 4">
    <name type="scientific">Clostridium aciditolerans</name>
    <dbReference type="NCBI Taxonomy" id="339861"/>
    <lineage>
        <taxon>Bacteria</taxon>
        <taxon>Bacillati</taxon>
        <taxon>Bacillota</taxon>
        <taxon>Clostridia</taxon>
        <taxon>Eubacteriales</taxon>
        <taxon>Clostridiaceae</taxon>
        <taxon>Clostridium</taxon>
    </lineage>
</organism>
<dbReference type="Gene3D" id="1.10.8.1040">
    <property type="match status" value="1"/>
</dbReference>
<dbReference type="EMBL" id="JAEEGB010000070">
    <property type="protein sequence ID" value="MBI6875829.1"/>
    <property type="molecule type" value="Genomic_DNA"/>
</dbReference>
<keyword evidence="1 3" id="KW-0413">Isomerase</keyword>
<keyword evidence="1" id="KW-0697">Rotamase</keyword>
<gene>
    <name evidence="3" type="ORF">I6U51_24555</name>
</gene>
<dbReference type="InterPro" id="IPR023058">
    <property type="entry name" value="PPIase_PpiC_CS"/>
</dbReference>
<dbReference type="InterPro" id="IPR050245">
    <property type="entry name" value="PrsA_foldase"/>
</dbReference>
<dbReference type="AlphaFoldDB" id="A0A934I2Y0"/>
<dbReference type="PROSITE" id="PS01096">
    <property type="entry name" value="PPIC_PPIASE_1"/>
    <property type="match status" value="1"/>
</dbReference>
<dbReference type="GO" id="GO:0003755">
    <property type="term" value="F:peptidyl-prolyl cis-trans isomerase activity"/>
    <property type="evidence" value="ECO:0007669"/>
    <property type="project" value="UniProtKB-KW"/>
</dbReference>
<evidence type="ECO:0000313" key="4">
    <source>
        <dbReference type="Proteomes" id="UP000622687"/>
    </source>
</evidence>
<evidence type="ECO:0000256" key="1">
    <source>
        <dbReference type="PROSITE-ProRule" id="PRU00278"/>
    </source>
</evidence>
<feature type="domain" description="PpiC" evidence="2">
    <location>
        <begin position="113"/>
        <end position="202"/>
    </location>
</feature>
<proteinExistence type="predicted"/>
<protein>
    <submittedName>
        <fullName evidence="3">Peptidylprolyl isomerase</fullName>
    </submittedName>
</protein>
<dbReference type="InterPro" id="IPR000297">
    <property type="entry name" value="PPIase_PpiC"/>
</dbReference>
<dbReference type="Gene3D" id="3.10.50.40">
    <property type="match status" value="1"/>
</dbReference>
<accession>A0A934I2Y0</accession>
<evidence type="ECO:0000313" key="3">
    <source>
        <dbReference type="EMBL" id="MBI6875829.1"/>
    </source>
</evidence>
<dbReference type="Pfam" id="PF00639">
    <property type="entry name" value="Rotamase"/>
    <property type="match status" value="1"/>
</dbReference>
<comment type="caution">
    <text evidence="3">The sequence shown here is derived from an EMBL/GenBank/DDBJ whole genome shotgun (WGS) entry which is preliminary data.</text>
</comment>
<sequence length="249" mass="28343">MENKVLAVVNGAKITEGDLQGAIMRFPRERQGYLNTYNGKKQLLEEMISFELIYNYAKDSGMENEKEYVDLLERAKKEILTQTAISKVMAQVTVTDSEVTDYYNANQQMFVEPEMVSAKHILVETKEKAEEIISEINAGLSFEEAAQKYSSCPSKDQGGNLGSFSRGQMVPEFEEAAFNLEIGVVSEPVKTQFGYHLIKVEEKIESKAKQFNEVEGMIKNTLLQQRQTFKYSQLNGELREKYTVEIVNE</sequence>
<dbReference type="PANTHER" id="PTHR47245:SF2">
    <property type="entry name" value="PEPTIDYL-PROLYL CIS-TRANS ISOMERASE HP_0175-RELATED"/>
    <property type="match status" value="1"/>
</dbReference>
<dbReference type="PROSITE" id="PS50198">
    <property type="entry name" value="PPIC_PPIASE_2"/>
    <property type="match status" value="1"/>
</dbReference>